<protein>
    <submittedName>
        <fullName evidence="7">MFS transporter</fullName>
    </submittedName>
</protein>
<evidence type="ECO:0000313" key="8">
    <source>
        <dbReference type="Proteomes" id="UP000831327"/>
    </source>
</evidence>
<comment type="subcellular location">
    <subcellularLocation>
        <location evidence="1">Membrane</location>
        <topology evidence="1">Multi-pass membrane protein</topology>
    </subcellularLocation>
</comment>
<dbReference type="Gene3D" id="1.20.1250.20">
    <property type="entry name" value="MFS general substrate transporter like domains"/>
    <property type="match status" value="1"/>
</dbReference>
<evidence type="ECO:0000259" key="6">
    <source>
        <dbReference type="PROSITE" id="PS50850"/>
    </source>
</evidence>
<keyword evidence="4 5" id="KW-0472">Membrane</keyword>
<feature type="transmembrane region" description="Helical" evidence="5">
    <location>
        <begin position="141"/>
        <end position="165"/>
    </location>
</feature>
<dbReference type="PROSITE" id="PS00216">
    <property type="entry name" value="SUGAR_TRANSPORT_1"/>
    <property type="match status" value="1"/>
</dbReference>
<reference evidence="7 8" key="1">
    <citation type="journal article" date="2016" name="Microbes Environ.">
        <title>Phylogenetically diverse aerobic anoxygenic phototrophic bacteria isolated from epilithic biofilms in Tama river, Japan.</title>
        <authorList>
            <person name="Hirose S."/>
            <person name="Matsuura K."/>
            <person name="Haruta S."/>
        </authorList>
    </citation>
    <scope>NUCLEOTIDE SEQUENCE [LARGE SCALE GENOMIC DNA]</scope>
    <source>
        <strain evidence="7 8">S08</strain>
    </source>
</reference>
<dbReference type="RefSeq" id="WP_244408885.1">
    <property type="nucleotide sequence ID" value="NZ_AP025637.1"/>
</dbReference>
<dbReference type="InterPro" id="IPR005829">
    <property type="entry name" value="Sugar_transporter_CS"/>
</dbReference>
<evidence type="ECO:0000313" key="7">
    <source>
        <dbReference type="EMBL" id="BDG74716.1"/>
    </source>
</evidence>
<feature type="transmembrane region" description="Helical" evidence="5">
    <location>
        <begin position="109"/>
        <end position="129"/>
    </location>
</feature>
<evidence type="ECO:0000256" key="3">
    <source>
        <dbReference type="ARBA" id="ARBA00022989"/>
    </source>
</evidence>
<dbReference type="Pfam" id="PF07690">
    <property type="entry name" value="MFS_1"/>
    <property type="match status" value="1"/>
</dbReference>
<evidence type="ECO:0000256" key="4">
    <source>
        <dbReference type="ARBA" id="ARBA00023136"/>
    </source>
</evidence>
<dbReference type="InterPro" id="IPR011701">
    <property type="entry name" value="MFS"/>
</dbReference>
<dbReference type="PANTHER" id="PTHR23521:SF3">
    <property type="entry name" value="MFS TRANSPORTER"/>
    <property type="match status" value="1"/>
</dbReference>
<feature type="transmembrane region" description="Helical" evidence="5">
    <location>
        <begin position="46"/>
        <end position="67"/>
    </location>
</feature>
<feature type="transmembrane region" description="Helical" evidence="5">
    <location>
        <begin position="275"/>
        <end position="295"/>
    </location>
</feature>
<feature type="transmembrane region" description="Helical" evidence="5">
    <location>
        <begin position="333"/>
        <end position="356"/>
    </location>
</feature>
<feature type="transmembrane region" description="Helical" evidence="5">
    <location>
        <begin position="244"/>
        <end position="263"/>
    </location>
</feature>
<dbReference type="SUPFAM" id="SSF103473">
    <property type="entry name" value="MFS general substrate transporter"/>
    <property type="match status" value="1"/>
</dbReference>
<name>A0ABM7Y9M5_9PROT</name>
<accession>A0ABM7Y9M5</accession>
<dbReference type="EMBL" id="AP025637">
    <property type="protein sequence ID" value="BDG74716.1"/>
    <property type="molecule type" value="Genomic_DNA"/>
</dbReference>
<sequence length="385" mass="38225">MPQTPGVSAIGGAVLAVGGAVFAIGFSTTLAMPLFTTYAARDGGGASGLAAAFIAYAATLIVTAPLLGGLSDRIGRKPCVLAALLLAGLSTLALVVAPGLVALGVARMLQGLAIGLVAGGATAWAAELAGGPEAGRQAARVTAFATAGSYGAGALFTLFALWLLGDSEPPVTFWLHIAGCALLAIVVLRLPDRRPHERVAWLRVPAFPRGTVAGSFGMFAAWGVTGVTITSVPSALAAAGYPRLGPIAVCFMILAGTAVQQAIGRLPARRSSLIGLPVLVAGAGLVVVGTLTAFLPLLLAGGALVGSAAYGFLFVGALAGASEAASGEDRARAAAGVFLIAHLGFCVPPLLTGLAVDAFGPAVALGGFWGLLALFCGLLALRLRR</sequence>
<evidence type="ECO:0000256" key="2">
    <source>
        <dbReference type="ARBA" id="ARBA00022692"/>
    </source>
</evidence>
<organism evidence="7 8">
    <name type="scientific">Roseomonas fluvialis</name>
    <dbReference type="NCBI Taxonomy" id="1750527"/>
    <lineage>
        <taxon>Bacteria</taxon>
        <taxon>Pseudomonadati</taxon>
        <taxon>Pseudomonadota</taxon>
        <taxon>Alphaproteobacteria</taxon>
        <taxon>Acetobacterales</taxon>
        <taxon>Roseomonadaceae</taxon>
        <taxon>Roseomonas</taxon>
    </lineage>
</organism>
<proteinExistence type="predicted"/>
<dbReference type="PROSITE" id="PS50850">
    <property type="entry name" value="MFS"/>
    <property type="match status" value="1"/>
</dbReference>
<dbReference type="PANTHER" id="PTHR23521">
    <property type="entry name" value="TRANSPORTER MFS SUPERFAMILY"/>
    <property type="match status" value="1"/>
</dbReference>
<dbReference type="InterPro" id="IPR036259">
    <property type="entry name" value="MFS_trans_sf"/>
</dbReference>
<keyword evidence="2 5" id="KW-0812">Transmembrane</keyword>
<feature type="transmembrane region" description="Helical" evidence="5">
    <location>
        <begin position="211"/>
        <end position="232"/>
    </location>
</feature>
<dbReference type="InterPro" id="IPR020846">
    <property type="entry name" value="MFS_dom"/>
</dbReference>
<evidence type="ECO:0000256" key="1">
    <source>
        <dbReference type="ARBA" id="ARBA00004141"/>
    </source>
</evidence>
<evidence type="ECO:0000256" key="5">
    <source>
        <dbReference type="SAM" id="Phobius"/>
    </source>
</evidence>
<feature type="transmembrane region" description="Helical" evidence="5">
    <location>
        <begin position="301"/>
        <end position="321"/>
    </location>
</feature>
<gene>
    <name evidence="7" type="ORF">Rmf_46450</name>
</gene>
<feature type="transmembrane region" description="Helical" evidence="5">
    <location>
        <begin position="79"/>
        <end position="103"/>
    </location>
</feature>
<keyword evidence="8" id="KW-1185">Reference proteome</keyword>
<feature type="transmembrane region" description="Helical" evidence="5">
    <location>
        <begin position="7"/>
        <end position="26"/>
    </location>
</feature>
<feature type="transmembrane region" description="Helical" evidence="5">
    <location>
        <begin position="362"/>
        <end position="381"/>
    </location>
</feature>
<feature type="domain" description="Major facilitator superfamily (MFS) profile" evidence="6">
    <location>
        <begin position="13"/>
        <end position="385"/>
    </location>
</feature>
<feature type="transmembrane region" description="Helical" evidence="5">
    <location>
        <begin position="171"/>
        <end position="190"/>
    </location>
</feature>
<dbReference type="Proteomes" id="UP000831327">
    <property type="component" value="Chromosome"/>
</dbReference>
<keyword evidence="3 5" id="KW-1133">Transmembrane helix</keyword>